<dbReference type="AlphaFoldDB" id="A0A8J2UAW9"/>
<dbReference type="InterPro" id="IPR005184">
    <property type="entry name" value="DUF306_Meta_HslJ"/>
</dbReference>
<reference evidence="4" key="1">
    <citation type="journal article" date="2019" name="Int. J. Syst. Evol. Microbiol.">
        <title>The Global Catalogue of Microorganisms (GCM) 10K type strain sequencing project: providing services to taxonomists for standard genome sequencing and annotation.</title>
        <authorList>
            <consortium name="The Broad Institute Genomics Platform"/>
            <consortium name="The Broad Institute Genome Sequencing Center for Infectious Disease"/>
            <person name="Wu L."/>
            <person name="Ma J."/>
        </authorList>
    </citation>
    <scope>NUCLEOTIDE SEQUENCE [LARGE SCALE GENOMIC DNA]</scope>
    <source>
        <strain evidence="4">CGMCC 1.10130</strain>
    </source>
</reference>
<feature type="chain" id="PRO_5035170833" description="DUF306 domain-containing protein" evidence="1">
    <location>
        <begin position="21"/>
        <end position="154"/>
    </location>
</feature>
<feature type="domain" description="DUF306" evidence="2">
    <location>
        <begin position="52"/>
        <end position="146"/>
    </location>
</feature>
<proteinExistence type="predicted"/>
<accession>A0A8J2UAW9</accession>
<dbReference type="OrthoDB" id="5600341at2"/>
<sequence>MRLKLFVLASMWFVWGCASTSQDITAESGKVPSVEQLVHHHYNLEMVDGVKLSDMLGQPLEAGKRPDIEFQEGLRLAGIAGCNRFMGQGTLERGALSMAPGPSTRMACIGELAKVEQLVFTVLNEGALIRIKDQQLILLHQDHTLVYQLADYVY</sequence>
<gene>
    <name evidence="3" type="ORF">GCM10011369_35900</name>
</gene>
<evidence type="ECO:0000259" key="2">
    <source>
        <dbReference type="Pfam" id="PF03724"/>
    </source>
</evidence>
<dbReference type="InterPro" id="IPR038670">
    <property type="entry name" value="HslJ-like_sf"/>
</dbReference>
<dbReference type="PANTHER" id="PTHR35535">
    <property type="entry name" value="HEAT SHOCK PROTEIN HSLJ"/>
    <property type="match status" value="1"/>
</dbReference>
<comment type="caution">
    <text evidence="3">The sequence shown here is derived from an EMBL/GenBank/DDBJ whole genome shotgun (WGS) entry which is preliminary data.</text>
</comment>
<dbReference type="RefSeq" id="WP_087507640.1">
    <property type="nucleotide sequence ID" value="NZ_BMDX01000033.1"/>
</dbReference>
<feature type="signal peptide" evidence="1">
    <location>
        <begin position="1"/>
        <end position="20"/>
    </location>
</feature>
<dbReference type="EMBL" id="BMDX01000033">
    <property type="protein sequence ID" value="GGA90597.1"/>
    <property type="molecule type" value="Genomic_DNA"/>
</dbReference>
<name>A0A8J2UAW9_9GAMM</name>
<keyword evidence="1" id="KW-0732">Signal</keyword>
<dbReference type="Gene3D" id="2.40.128.270">
    <property type="match status" value="1"/>
</dbReference>
<evidence type="ECO:0000313" key="3">
    <source>
        <dbReference type="EMBL" id="GGA90597.1"/>
    </source>
</evidence>
<dbReference type="Pfam" id="PF03724">
    <property type="entry name" value="META"/>
    <property type="match status" value="1"/>
</dbReference>
<protein>
    <recommendedName>
        <fullName evidence="2">DUF306 domain-containing protein</fullName>
    </recommendedName>
</protein>
<organism evidence="3 4">
    <name type="scientific">Neiella marina</name>
    <dbReference type="NCBI Taxonomy" id="508461"/>
    <lineage>
        <taxon>Bacteria</taxon>
        <taxon>Pseudomonadati</taxon>
        <taxon>Pseudomonadota</taxon>
        <taxon>Gammaproteobacteria</taxon>
        <taxon>Alteromonadales</taxon>
        <taxon>Echinimonadaceae</taxon>
        <taxon>Neiella</taxon>
    </lineage>
</organism>
<evidence type="ECO:0000256" key="1">
    <source>
        <dbReference type="SAM" id="SignalP"/>
    </source>
</evidence>
<evidence type="ECO:0000313" key="4">
    <source>
        <dbReference type="Proteomes" id="UP000619743"/>
    </source>
</evidence>
<dbReference type="Proteomes" id="UP000619743">
    <property type="component" value="Unassembled WGS sequence"/>
</dbReference>
<dbReference type="PANTHER" id="PTHR35535:SF1">
    <property type="entry name" value="HEAT SHOCK PROTEIN HSLJ"/>
    <property type="match status" value="1"/>
</dbReference>
<dbReference type="InterPro" id="IPR053147">
    <property type="entry name" value="Hsp_HslJ-like"/>
</dbReference>
<keyword evidence="4" id="KW-1185">Reference proteome</keyword>